<evidence type="ECO:0000256" key="1">
    <source>
        <dbReference type="ARBA" id="ARBA00007788"/>
    </source>
</evidence>
<dbReference type="InterPro" id="IPR014284">
    <property type="entry name" value="RNA_pol_sigma-70_dom"/>
</dbReference>
<organism evidence="9 10">
    <name type="scientific">Staphylococcus schweitzeri</name>
    <dbReference type="NCBI Taxonomy" id="1654388"/>
    <lineage>
        <taxon>Bacteria</taxon>
        <taxon>Bacillati</taxon>
        <taxon>Bacillota</taxon>
        <taxon>Bacilli</taxon>
        <taxon>Bacillales</taxon>
        <taxon>Staphylococcaceae</taxon>
        <taxon>Staphylococcus</taxon>
    </lineage>
</organism>
<evidence type="ECO:0000256" key="7">
    <source>
        <dbReference type="ARBA" id="ARBA00024701"/>
    </source>
</evidence>
<evidence type="ECO:0000256" key="4">
    <source>
        <dbReference type="ARBA" id="ARBA00023082"/>
    </source>
</evidence>
<proteinExistence type="inferred from homology"/>
<feature type="domain" description="RNA polymerase sigma-70 region 2" evidence="8">
    <location>
        <begin position="26"/>
        <end position="92"/>
    </location>
</feature>
<evidence type="ECO:0000313" key="9">
    <source>
        <dbReference type="EMBL" id="CDR29314.1"/>
    </source>
</evidence>
<dbReference type="InterPro" id="IPR013325">
    <property type="entry name" value="RNA_pol_sigma_r2"/>
</dbReference>
<evidence type="ECO:0000256" key="2">
    <source>
        <dbReference type="ARBA" id="ARBA00021245"/>
    </source>
</evidence>
<evidence type="ECO:0000256" key="6">
    <source>
        <dbReference type="ARBA" id="ARBA00023163"/>
    </source>
</evidence>
<dbReference type="Pfam" id="PF04542">
    <property type="entry name" value="Sigma70_r2"/>
    <property type="match status" value="1"/>
</dbReference>
<keyword evidence="3" id="KW-0805">Transcription regulation</keyword>
<comment type="function">
    <text evidence="7">Sigma factors are initiation factors that promote the attachment of RNA polymerase to specific initiation sites and are then released. Sigma-S contributes to the protection against external stress, thus playing a role in cellular fitness and survival.</text>
</comment>
<dbReference type="Proteomes" id="UP000044616">
    <property type="component" value="Unassembled WGS sequence"/>
</dbReference>
<dbReference type="EMBL" id="CCEH01000033">
    <property type="protein sequence ID" value="CDR29314.1"/>
    <property type="molecule type" value="Genomic_DNA"/>
</dbReference>
<dbReference type="Gene3D" id="1.10.1740.10">
    <property type="match status" value="1"/>
</dbReference>
<protein>
    <recommendedName>
        <fullName evidence="2">RNA polymerase sigma factor SigS</fullName>
    </recommendedName>
</protein>
<dbReference type="GO" id="GO:0003677">
    <property type="term" value="F:DNA binding"/>
    <property type="evidence" value="ECO:0007669"/>
    <property type="project" value="UniProtKB-KW"/>
</dbReference>
<dbReference type="NCBIfam" id="TIGR02937">
    <property type="entry name" value="sigma70-ECF"/>
    <property type="match status" value="1"/>
</dbReference>
<dbReference type="InterPro" id="IPR039425">
    <property type="entry name" value="RNA_pol_sigma-70-like"/>
</dbReference>
<evidence type="ECO:0000256" key="5">
    <source>
        <dbReference type="ARBA" id="ARBA00023125"/>
    </source>
</evidence>
<comment type="similarity">
    <text evidence="1">Belongs to the sigma-70 factor family.</text>
</comment>
<evidence type="ECO:0000259" key="8">
    <source>
        <dbReference type="Pfam" id="PF04542"/>
    </source>
</evidence>
<keyword evidence="4" id="KW-0731">Sigma factor</keyword>
<keyword evidence="6" id="KW-0804">Transcription</keyword>
<sequence length="189" mass="22929">MERFISPHNNVKKVSNIVDENEFEKLITDLKPLIVRRMKKFGFKFHDLEDLYQEILIKIYRATKTFDFNGERPFVNYVHCLITSVKYDYLRKCLASSKRMDNLVNEYKVIYPCALKHYDIERNYLNKLTVTELICQFKHLSAFEKEVMYFICEQYKPREIARLMNVKEKTIYNAIQRCKSKIRQHFKMN</sequence>
<dbReference type="InterPro" id="IPR036388">
    <property type="entry name" value="WH-like_DNA-bd_sf"/>
</dbReference>
<dbReference type="InterPro" id="IPR016032">
    <property type="entry name" value="Sig_transdc_resp-reg_C-effctor"/>
</dbReference>
<dbReference type="SUPFAM" id="SSF88946">
    <property type="entry name" value="Sigma2 domain of RNA polymerase sigma factors"/>
    <property type="match status" value="1"/>
</dbReference>
<gene>
    <name evidence="9" type="ORF">ERS140147_02520</name>
</gene>
<accession>A0A077ULR1</accession>
<dbReference type="GO" id="GO:0006352">
    <property type="term" value="P:DNA-templated transcription initiation"/>
    <property type="evidence" value="ECO:0007669"/>
    <property type="project" value="InterPro"/>
</dbReference>
<evidence type="ECO:0000313" key="10">
    <source>
        <dbReference type="Proteomes" id="UP000044616"/>
    </source>
</evidence>
<dbReference type="PANTHER" id="PTHR43133:SF8">
    <property type="entry name" value="RNA POLYMERASE SIGMA FACTOR HI_1459-RELATED"/>
    <property type="match status" value="1"/>
</dbReference>
<dbReference type="GO" id="GO:0016987">
    <property type="term" value="F:sigma factor activity"/>
    <property type="evidence" value="ECO:0007669"/>
    <property type="project" value="UniProtKB-KW"/>
</dbReference>
<dbReference type="SUPFAM" id="SSF46894">
    <property type="entry name" value="C-terminal effector domain of the bipartite response regulators"/>
    <property type="match status" value="1"/>
</dbReference>
<dbReference type="PANTHER" id="PTHR43133">
    <property type="entry name" value="RNA POLYMERASE ECF-TYPE SIGMA FACTO"/>
    <property type="match status" value="1"/>
</dbReference>
<keyword evidence="5" id="KW-0238">DNA-binding</keyword>
<dbReference type="AlphaFoldDB" id="A0A077ULR1"/>
<name>A0A077ULR1_9STAP</name>
<reference evidence="9 10" key="1">
    <citation type="submission" date="2014-05" db="EMBL/GenBank/DDBJ databases">
        <authorList>
            <person name="Aslett A.Martin."/>
            <person name="De Silva Nishadi"/>
        </authorList>
    </citation>
    <scope>NUCLEOTIDE SEQUENCE [LARGE SCALE GENOMIC DNA]</scope>
</reference>
<dbReference type="InterPro" id="IPR007627">
    <property type="entry name" value="RNA_pol_sigma70_r2"/>
</dbReference>
<evidence type="ECO:0000256" key="3">
    <source>
        <dbReference type="ARBA" id="ARBA00023015"/>
    </source>
</evidence>
<dbReference type="Gene3D" id="1.10.10.10">
    <property type="entry name" value="Winged helix-like DNA-binding domain superfamily/Winged helix DNA-binding domain"/>
    <property type="match status" value="1"/>
</dbReference>